<evidence type="ECO:0000256" key="1">
    <source>
        <dbReference type="SAM" id="MobiDB-lite"/>
    </source>
</evidence>
<reference evidence="2" key="1">
    <citation type="submission" date="2020-03" db="EMBL/GenBank/DDBJ databases">
        <authorList>
            <person name="Weist P."/>
        </authorList>
    </citation>
    <scope>NUCLEOTIDE SEQUENCE</scope>
</reference>
<feature type="compositionally biased region" description="Basic and acidic residues" evidence="1">
    <location>
        <begin position="143"/>
        <end position="165"/>
    </location>
</feature>
<gene>
    <name evidence="2" type="ORF">PLEPLA_LOCUS18422</name>
</gene>
<comment type="caution">
    <text evidence="2">The sequence shown here is derived from an EMBL/GenBank/DDBJ whole genome shotgun (WGS) entry which is preliminary data.</text>
</comment>
<organism evidence="2 3">
    <name type="scientific">Pleuronectes platessa</name>
    <name type="common">European plaice</name>
    <dbReference type="NCBI Taxonomy" id="8262"/>
    <lineage>
        <taxon>Eukaryota</taxon>
        <taxon>Metazoa</taxon>
        <taxon>Chordata</taxon>
        <taxon>Craniata</taxon>
        <taxon>Vertebrata</taxon>
        <taxon>Euteleostomi</taxon>
        <taxon>Actinopterygii</taxon>
        <taxon>Neopterygii</taxon>
        <taxon>Teleostei</taxon>
        <taxon>Neoteleostei</taxon>
        <taxon>Acanthomorphata</taxon>
        <taxon>Carangaria</taxon>
        <taxon>Pleuronectiformes</taxon>
        <taxon>Pleuronectoidei</taxon>
        <taxon>Pleuronectidae</taxon>
        <taxon>Pleuronectes</taxon>
    </lineage>
</organism>
<dbReference type="EMBL" id="CADEAL010001231">
    <property type="protein sequence ID" value="CAB1430440.1"/>
    <property type="molecule type" value="Genomic_DNA"/>
</dbReference>
<dbReference type="Proteomes" id="UP001153269">
    <property type="component" value="Unassembled WGS sequence"/>
</dbReference>
<accession>A0A9N7YGB2</accession>
<evidence type="ECO:0000313" key="3">
    <source>
        <dbReference type="Proteomes" id="UP001153269"/>
    </source>
</evidence>
<keyword evidence="3" id="KW-1185">Reference proteome</keyword>
<protein>
    <submittedName>
        <fullName evidence="2">Uncharacterized protein</fullName>
    </submittedName>
</protein>
<feature type="region of interest" description="Disordered" evidence="1">
    <location>
        <begin position="127"/>
        <end position="165"/>
    </location>
</feature>
<name>A0A9N7YGB2_PLEPL</name>
<evidence type="ECO:0000313" key="2">
    <source>
        <dbReference type="EMBL" id="CAB1430440.1"/>
    </source>
</evidence>
<proteinExistence type="predicted"/>
<dbReference type="AlphaFoldDB" id="A0A9N7YGB2"/>
<sequence>MGCLSLPCDGWLFVGVFSDLDRLAHAPLPDPEDSTHLTLREGRGEATKANHIVSFNGGRGLMEFCPSSGWSARDGNTTVFKKGQSPPFPTLALCRRLIGVVAHQLEGKAECTDQQGWISPRHFPQELLPRHHVGPHSSSLRSDTLKELEQRETESRGRQRKESGH</sequence>